<dbReference type="Gene3D" id="2.60.260.20">
    <property type="entry name" value="Urease metallochaperone UreE, N-terminal domain"/>
    <property type="match status" value="2"/>
</dbReference>
<name>S8DQC6_9LAMI</name>
<feature type="domain" description="Chaperone DnaJ C-terminal" evidence="1">
    <location>
        <begin position="34"/>
        <end position="120"/>
    </location>
</feature>
<dbReference type="SUPFAM" id="SSF49493">
    <property type="entry name" value="HSP40/DnaJ peptide-binding domain"/>
    <property type="match status" value="2"/>
</dbReference>
<dbReference type="Gene3D" id="2.10.230.10">
    <property type="entry name" value="Heat shock protein DnaJ, cysteine-rich domain"/>
    <property type="match status" value="1"/>
</dbReference>
<dbReference type="InterPro" id="IPR008971">
    <property type="entry name" value="HSP40/DnaJ_pept-bd"/>
</dbReference>
<sequence length="120" mass="12530">VSIPPFTTTCHTCRGSGKVIKEHCVACKGSGISRGVKDVKVTIPPGMDSGDTIRVQNAGNFTGSGIPLGDLIIQLKVAEDPIFSRQGADIFVDAYISFTQAILGGSIEIPTLSGKSVLRV</sequence>
<dbReference type="CDD" id="cd10747">
    <property type="entry name" value="DnaJ_C"/>
    <property type="match status" value="1"/>
</dbReference>
<dbReference type="GO" id="GO:0051082">
    <property type="term" value="F:unfolded protein binding"/>
    <property type="evidence" value="ECO:0007669"/>
    <property type="project" value="InterPro"/>
</dbReference>
<dbReference type="GO" id="GO:0042026">
    <property type="term" value="P:protein refolding"/>
    <property type="evidence" value="ECO:0007669"/>
    <property type="project" value="TreeGrafter"/>
</dbReference>
<dbReference type="PANTHER" id="PTHR43096:SF36">
    <property type="entry name" value="CHAPERONE PROTEIN DNAJ 1, MITOCHONDRIAL"/>
    <property type="match status" value="1"/>
</dbReference>
<feature type="non-terminal residue" evidence="2">
    <location>
        <position position="1"/>
    </location>
</feature>
<dbReference type="OrthoDB" id="10256793at2759"/>
<evidence type="ECO:0000313" key="3">
    <source>
        <dbReference type="Proteomes" id="UP000015453"/>
    </source>
</evidence>
<dbReference type="AlphaFoldDB" id="S8DQC6"/>
<reference evidence="2 3" key="1">
    <citation type="journal article" date="2013" name="BMC Genomics">
        <title>The miniature genome of a carnivorous plant Genlisea aurea contains a low number of genes and short non-coding sequences.</title>
        <authorList>
            <person name="Leushkin E.V."/>
            <person name="Sutormin R.A."/>
            <person name="Nabieva E.R."/>
            <person name="Penin A.A."/>
            <person name="Kondrashov A.S."/>
            <person name="Logacheva M.D."/>
        </authorList>
    </citation>
    <scope>NUCLEOTIDE SEQUENCE [LARGE SCALE GENOMIC DNA]</scope>
</reference>
<evidence type="ECO:0000259" key="1">
    <source>
        <dbReference type="Pfam" id="PF01556"/>
    </source>
</evidence>
<accession>S8DQC6</accession>
<dbReference type="Pfam" id="PF01556">
    <property type="entry name" value="DnaJ_C"/>
    <property type="match status" value="1"/>
</dbReference>
<proteinExistence type="predicted"/>
<keyword evidence="3" id="KW-1185">Reference proteome</keyword>
<evidence type="ECO:0000313" key="2">
    <source>
        <dbReference type="EMBL" id="EPS61962.1"/>
    </source>
</evidence>
<dbReference type="InterPro" id="IPR002939">
    <property type="entry name" value="DnaJ_C"/>
</dbReference>
<dbReference type="PANTHER" id="PTHR43096">
    <property type="entry name" value="DNAJ HOMOLOG 1, MITOCHONDRIAL-RELATED"/>
    <property type="match status" value="1"/>
</dbReference>
<dbReference type="EMBL" id="AUSU01006485">
    <property type="protein sequence ID" value="EPS61962.1"/>
    <property type="molecule type" value="Genomic_DNA"/>
</dbReference>
<dbReference type="GO" id="GO:0005737">
    <property type="term" value="C:cytoplasm"/>
    <property type="evidence" value="ECO:0007669"/>
    <property type="project" value="TreeGrafter"/>
</dbReference>
<protein>
    <recommendedName>
        <fullName evidence="1">Chaperone DnaJ C-terminal domain-containing protein</fullName>
    </recommendedName>
</protein>
<gene>
    <name evidence="2" type="ORF">M569_12831</name>
</gene>
<comment type="caution">
    <text evidence="2">The sequence shown here is derived from an EMBL/GenBank/DDBJ whole genome shotgun (WGS) entry which is preliminary data.</text>
</comment>
<organism evidence="2 3">
    <name type="scientific">Genlisea aurea</name>
    <dbReference type="NCBI Taxonomy" id="192259"/>
    <lineage>
        <taxon>Eukaryota</taxon>
        <taxon>Viridiplantae</taxon>
        <taxon>Streptophyta</taxon>
        <taxon>Embryophyta</taxon>
        <taxon>Tracheophyta</taxon>
        <taxon>Spermatophyta</taxon>
        <taxon>Magnoliopsida</taxon>
        <taxon>eudicotyledons</taxon>
        <taxon>Gunneridae</taxon>
        <taxon>Pentapetalae</taxon>
        <taxon>asterids</taxon>
        <taxon>lamiids</taxon>
        <taxon>Lamiales</taxon>
        <taxon>Lentibulariaceae</taxon>
        <taxon>Genlisea</taxon>
    </lineage>
</organism>
<feature type="non-terminal residue" evidence="2">
    <location>
        <position position="120"/>
    </location>
</feature>
<dbReference type="Proteomes" id="UP000015453">
    <property type="component" value="Unassembled WGS sequence"/>
</dbReference>